<reference evidence="2 3" key="1">
    <citation type="submission" date="2018-08" db="EMBL/GenBank/DDBJ databases">
        <title>Bacillus jemisoniae sp. nov., Bacillus chryseoplanitiae sp. nov., Bacillus resnikiae sp. nov., and Bacillus frankliniae sp. nov., isolated from Viking spacecraft and associated surfaces.</title>
        <authorList>
            <person name="Seuylemezian A."/>
            <person name="Vaishampayan P."/>
        </authorList>
    </citation>
    <scope>NUCLEOTIDE SEQUENCE [LARGE SCALE GENOMIC DNA]</scope>
    <source>
        <strain evidence="2 3">JJ-247</strain>
    </source>
</reference>
<name>A0A398B3S5_9BACI</name>
<keyword evidence="3" id="KW-1185">Reference proteome</keyword>
<accession>A0A398B3S5</accession>
<dbReference type="RefSeq" id="WP_119113143.1">
    <property type="nucleotide sequence ID" value="NZ_CBCSEO010000001.1"/>
</dbReference>
<organism evidence="2 3">
    <name type="scientific">Mesobacillus zeae</name>
    <dbReference type="NCBI Taxonomy" id="1917180"/>
    <lineage>
        <taxon>Bacteria</taxon>
        <taxon>Bacillati</taxon>
        <taxon>Bacillota</taxon>
        <taxon>Bacilli</taxon>
        <taxon>Bacillales</taxon>
        <taxon>Bacillaceae</taxon>
        <taxon>Mesobacillus</taxon>
    </lineage>
</organism>
<sequence>MPVNLYDSANEMGKAIRESGEFTGLKRLFDEVNNDPTARETFENFRNLQMQLQQKQMMGQEISEQEVGQAQQMVALVQQHPKISKLMQAEQHLSKVIAELNQIIMKPLEELYGNPDQQK</sequence>
<proteinExistence type="inferred from homology"/>
<dbReference type="InterPro" id="IPR010368">
    <property type="entry name" value="Com_YlbF"/>
</dbReference>
<dbReference type="SUPFAM" id="SSF158622">
    <property type="entry name" value="YheA/YmcA-like"/>
    <property type="match status" value="1"/>
</dbReference>
<evidence type="ECO:0000256" key="1">
    <source>
        <dbReference type="HAMAP-Rule" id="MF_01526"/>
    </source>
</evidence>
<dbReference type="OrthoDB" id="9811402at2"/>
<dbReference type="EMBL" id="QWVT01000019">
    <property type="protein sequence ID" value="RID84639.1"/>
    <property type="molecule type" value="Genomic_DNA"/>
</dbReference>
<dbReference type="InterPro" id="IPR023378">
    <property type="entry name" value="YheA/YmcA-like_dom_sf"/>
</dbReference>
<evidence type="ECO:0000313" key="3">
    <source>
        <dbReference type="Proteomes" id="UP000265816"/>
    </source>
</evidence>
<dbReference type="Pfam" id="PF06133">
    <property type="entry name" value="Com_YlbF"/>
    <property type="match status" value="1"/>
</dbReference>
<dbReference type="HAMAP" id="MF_01526">
    <property type="entry name" value="UPF0342"/>
    <property type="match status" value="1"/>
</dbReference>
<comment type="caution">
    <text evidence="2">The sequence shown here is derived from an EMBL/GenBank/DDBJ whole genome shotgun (WGS) entry which is preliminary data.</text>
</comment>
<dbReference type="Proteomes" id="UP000265816">
    <property type="component" value="Unassembled WGS sequence"/>
</dbReference>
<dbReference type="Gene3D" id="1.20.1500.10">
    <property type="entry name" value="YheA/YmcA-like"/>
    <property type="match status" value="1"/>
</dbReference>
<dbReference type="AlphaFoldDB" id="A0A398B3S5"/>
<gene>
    <name evidence="2" type="ORF">D1970_12175</name>
</gene>
<comment type="similarity">
    <text evidence="1">Belongs to the UPF0342 family.</text>
</comment>
<evidence type="ECO:0000313" key="2">
    <source>
        <dbReference type="EMBL" id="RID84639.1"/>
    </source>
</evidence>
<protein>
    <recommendedName>
        <fullName evidence="1">UPF0342 protein D1970_12175</fullName>
    </recommendedName>
</protein>